<proteinExistence type="predicted"/>
<dbReference type="AlphaFoldDB" id="A0A069PF27"/>
<protein>
    <submittedName>
        <fullName evidence="1">Uncharacterized protein</fullName>
    </submittedName>
</protein>
<evidence type="ECO:0000313" key="2">
    <source>
        <dbReference type="Proteomes" id="UP000027466"/>
    </source>
</evidence>
<dbReference type="Proteomes" id="UP000027466">
    <property type="component" value="Unassembled WGS sequence"/>
</dbReference>
<keyword evidence="2" id="KW-1185">Reference proteome</keyword>
<comment type="caution">
    <text evidence="1">The sequence shown here is derived from an EMBL/GenBank/DDBJ whole genome shotgun (WGS) entry which is preliminary data.</text>
</comment>
<name>A0A069PF27_9BURK</name>
<dbReference type="EMBL" id="JFHC01000066">
    <property type="protein sequence ID" value="KDR39122.1"/>
    <property type="molecule type" value="Genomic_DNA"/>
</dbReference>
<organism evidence="1 2">
    <name type="scientific">Caballeronia glathei</name>
    <dbReference type="NCBI Taxonomy" id="60547"/>
    <lineage>
        <taxon>Bacteria</taxon>
        <taxon>Pseudomonadati</taxon>
        <taxon>Pseudomonadota</taxon>
        <taxon>Betaproteobacteria</taxon>
        <taxon>Burkholderiales</taxon>
        <taxon>Burkholderiaceae</taxon>
        <taxon>Caballeronia</taxon>
    </lineage>
</organism>
<sequence length="132" mass="14686">MPALSGRLGFCLRAKPVIGIAPVYVDKRIRKHPLTADAQTARMAAMNMREQDHVDVFRTITGRAQVRDQLAGRRAEQLAGARVDLHPVGAGVDQKAVDRQFHGKCHVRRGIRVADLIRLAHDFRHVARRGAV</sequence>
<gene>
    <name evidence="1" type="ORF">BG61_34855</name>
</gene>
<accession>A0A069PF27</accession>
<reference evidence="1 2" key="1">
    <citation type="submission" date="2014-03" db="EMBL/GenBank/DDBJ databases">
        <title>Draft Genome Sequences of Four Burkholderia Strains.</title>
        <authorList>
            <person name="Liu X.Y."/>
            <person name="Li C.X."/>
            <person name="Xu J.H."/>
        </authorList>
    </citation>
    <scope>NUCLEOTIDE SEQUENCE [LARGE SCALE GENOMIC DNA]</scope>
    <source>
        <strain evidence="1 2">DSM 50014</strain>
    </source>
</reference>
<evidence type="ECO:0000313" key="1">
    <source>
        <dbReference type="EMBL" id="KDR39122.1"/>
    </source>
</evidence>